<dbReference type="RefSeq" id="WP_085195582.1">
    <property type="nucleotide sequence ID" value="NZ_JACKVI010000012.1"/>
</dbReference>
<gene>
    <name evidence="8" type="ORF">AWC06_10535</name>
</gene>
<dbReference type="OrthoDB" id="4568405at2"/>
<feature type="transmembrane region" description="Helical" evidence="7">
    <location>
        <begin position="30"/>
        <end position="54"/>
    </location>
</feature>
<organism evidence="8 9">
    <name type="scientific">Mycobacterium fragae</name>
    <dbReference type="NCBI Taxonomy" id="1260918"/>
    <lineage>
        <taxon>Bacteria</taxon>
        <taxon>Bacillati</taxon>
        <taxon>Actinomycetota</taxon>
        <taxon>Actinomycetes</taxon>
        <taxon>Mycobacteriales</taxon>
        <taxon>Mycobacteriaceae</taxon>
        <taxon>Mycobacterium</taxon>
    </lineage>
</organism>
<dbReference type="GO" id="GO:0005886">
    <property type="term" value="C:plasma membrane"/>
    <property type="evidence" value="ECO:0007669"/>
    <property type="project" value="UniProtKB-SubCell"/>
</dbReference>
<evidence type="ECO:0000256" key="3">
    <source>
        <dbReference type="ARBA" id="ARBA00022475"/>
    </source>
</evidence>
<dbReference type="InterPro" id="IPR007341">
    <property type="entry name" value="Transgly_assoc"/>
</dbReference>
<dbReference type="PANTHER" id="PTHR33884">
    <property type="entry name" value="UPF0410 PROTEIN YMGE"/>
    <property type="match status" value="1"/>
</dbReference>
<proteinExistence type="inferred from homology"/>
<protein>
    <recommendedName>
        <fullName evidence="10">Transglycosylase</fullName>
    </recommendedName>
</protein>
<keyword evidence="5 7" id="KW-1133">Transmembrane helix</keyword>
<evidence type="ECO:0000313" key="9">
    <source>
        <dbReference type="Proteomes" id="UP000194000"/>
    </source>
</evidence>
<evidence type="ECO:0000256" key="7">
    <source>
        <dbReference type="SAM" id="Phobius"/>
    </source>
</evidence>
<comment type="subcellular location">
    <subcellularLocation>
        <location evidence="1">Cell membrane</location>
        <topology evidence="1">Multi-pass membrane protein</topology>
    </subcellularLocation>
</comment>
<evidence type="ECO:0000256" key="2">
    <source>
        <dbReference type="ARBA" id="ARBA00011006"/>
    </source>
</evidence>
<dbReference type="PANTHER" id="PTHR33884:SF7">
    <property type="entry name" value="BSL8023 PROTEIN"/>
    <property type="match status" value="1"/>
</dbReference>
<comment type="caution">
    <text evidence="8">The sequence shown here is derived from an EMBL/GenBank/DDBJ whole genome shotgun (WGS) entry which is preliminary data.</text>
</comment>
<dbReference type="EMBL" id="LQOW01000010">
    <property type="protein sequence ID" value="ORV62444.1"/>
    <property type="molecule type" value="Genomic_DNA"/>
</dbReference>
<evidence type="ECO:0000256" key="1">
    <source>
        <dbReference type="ARBA" id="ARBA00004651"/>
    </source>
</evidence>
<dbReference type="AlphaFoldDB" id="A0A1X1V054"/>
<accession>A0A1X1V054</accession>
<evidence type="ECO:0000256" key="5">
    <source>
        <dbReference type="ARBA" id="ARBA00022989"/>
    </source>
</evidence>
<dbReference type="Proteomes" id="UP000194000">
    <property type="component" value="Unassembled WGS sequence"/>
</dbReference>
<evidence type="ECO:0008006" key="10">
    <source>
        <dbReference type="Google" id="ProtNLM"/>
    </source>
</evidence>
<sequence>MVWHIIWMVILGFIVGLIARLIVPGSQPLGLIATALLGIAGAYVGGTLGSLVFPPHQFDIHPPIKHSFLGALIGAVIVLVIYEFVTKRTSKT</sequence>
<keyword evidence="6 7" id="KW-0472">Membrane</keyword>
<keyword evidence="4 7" id="KW-0812">Transmembrane</keyword>
<feature type="transmembrane region" description="Helical" evidence="7">
    <location>
        <begin position="66"/>
        <end position="85"/>
    </location>
</feature>
<evidence type="ECO:0000313" key="8">
    <source>
        <dbReference type="EMBL" id="ORV62444.1"/>
    </source>
</evidence>
<dbReference type="Pfam" id="PF04226">
    <property type="entry name" value="Transgly_assoc"/>
    <property type="match status" value="1"/>
</dbReference>
<feature type="transmembrane region" description="Helical" evidence="7">
    <location>
        <begin position="6"/>
        <end position="23"/>
    </location>
</feature>
<name>A0A1X1V054_9MYCO</name>
<comment type="similarity">
    <text evidence="2">Belongs to the UPF0410 family.</text>
</comment>
<dbReference type="STRING" id="1260918.AWC06_10535"/>
<reference evidence="8 9" key="1">
    <citation type="submission" date="2016-01" db="EMBL/GenBank/DDBJ databases">
        <title>The new phylogeny of the genus Mycobacterium.</title>
        <authorList>
            <person name="Tarcisio F."/>
            <person name="Conor M."/>
            <person name="Antonella G."/>
            <person name="Elisabetta G."/>
            <person name="Giulia F.S."/>
            <person name="Sara T."/>
            <person name="Anna F."/>
            <person name="Clotilde B."/>
            <person name="Roberto B."/>
            <person name="Veronica D.S."/>
            <person name="Fabio R."/>
            <person name="Monica P."/>
            <person name="Olivier J."/>
            <person name="Enrico T."/>
            <person name="Nicola S."/>
        </authorList>
    </citation>
    <scope>NUCLEOTIDE SEQUENCE [LARGE SCALE GENOMIC DNA]</scope>
    <source>
        <strain evidence="8 9">DSM 45731</strain>
    </source>
</reference>
<evidence type="ECO:0000256" key="4">
    <source>
        <dbReference type="ARBA" id="ARBA00022692"/>
    </source>
</evidence>
<keyword evidence="3" id="KW-1003">Cell membrane</keyword>
<evidence type="ECO:0000256" key="6">
    <source>
        <dbReference type="ARBA" id="ARBA00023136"/>
    </source>
</evidence>
<keyword evidence="9" id="KW-1185">Reference proteome</keyword>